<sequence>MNNQNYLQRCGALLSAILVASALLTNAHAVEVNSALNKQHELTESTKLSSAKYNLDPKDVIFIFADLHPDLIATSNTMSPDALAKNAGGLAKVAHAISAPSLFLTVPRNGKPGELIKELKPYANNENTIYRLNADPFQVNEIVDAIKKTNRKTIIVSGYTAEVAVTLTALGGLRNGYNIYIPVDCIGNRSLRTEQAALARAEQAGAVVTSLASVAAQLAPDFSKEPGTTILSVILDAQL</sequence>
<evidence type="ECO:0000259" key="2">
    <source>
        <dbReference type="Pfam" id="PF00857"/>
    </source>
</evidence>
<evidence type="ECO:0000313" key="5">
    <source>
        <dbReference type="Proteomes" id="UP001058167"/>
    </source>
</evidence>
<comment type="caution">
    <text evidence="4">The sequence shown here is derived from an EMBL/GenBank/DDBJ whole genome shotgun (WGS) entry which is preliminary data.</text>
</comment>
<dbReference type="InterPro" id="IPR000868">
    <property type="entry name" value="Isochorismatase-like_dom"/>
</dbReference>
<evidence type="ECO:0000313" key="3">
    <source>
        <dbReference type="EMBL" id="GKX48640.1"/>
    </source>
</evidence>
<evidence type="ECO:0000256" key="1">
    <source>
        <dbReference type="SAM" id="SignalP"/>
    </source>
</evidence>
<organism evidence="4 6">
    <name type="scientific">Pectobacterium carotovorum subsp. carotovorum</name>
    <name type="common">Erwinia carotovora subsp. carotovora</name>
    <dbReference type="NCBI Taxonomy" id="555"/>
    <lineage>
        <taxon>Bacteria</taxon>
        <taxon>Pseudomonadati</taxon>
        <taxon>Pseudomonadota</taxon>
        <taxon>Gammaproteobacteria</taxon>
        <taxon>Enterobacterales</taxon>
        <taxon>Pectobacteriaceae</taxon>
        <taxon>Pectobacterium</taxon>
    </lineage>
</organism>
<evidence type="ECO:0000313" key="6">
    <source>
        <dbReference type="Proteomes" id="UP001165145"/>
    </source>
</evidence>
<dbReference type="EMBL" id="BRLF01000009">
    <property type="protein sequence ID" value="GKX48640.1"/>
    <property type="molecule type" value="Genomic_DNA"/>
</dbReference>
<feature type="signal peptide" evidence="1">
    <location>
        <begin position="1"/>
        <end position="29"/>
    </location>
</feature>
<keyword evidence="5" id="KW-1185">Reference proteome</keyword>
<reference evidence="3" key="1">
    <citation type="submission" date="2022-06" db="EMBL/GenBank/DDBJ databases">
        <title>Draft genome sequences of Pectobacterium carotovorum subsp. carotovorum str. NBRC12380.</title>
        <authorList>
            <person name="Wakabayashi Y."/>
            <person name="Kojima K."/>
        </authorList>
    </citation>
    <scope>NUCLEOTIDE SEQUENCE</scope>
    <source>
        <strain evidence="3">NBRC 12380</strain>
    </source>
</reference>
<dbReference type="Proteomes" id="UP001165145">
    <property type="component" value="Unassembled WGS sequence"/>
</dbReference>
<reference evidence="4" key="2">
    <citation type="submission" date="2023-02" db="EMBL/GenBank/DDBJ databases">
        <title>Pectobacterium carotovorum subsp. carotovorum NBRC 12380.</title>
        <authorList>
            <person name="Ichikawa N."/>
            <person name="Sato H."/>
            <person name="Tonouchi N."/>
        </authorList>
    </citation>
    <scope>NUCLEOTIDE SEQUENCE</scope>
    <source>
        <strain evidence="4">NBRC 12380</strain>
    </source>
</reference>
<dbReference type="RefSeq" id="WP_261867482.1">
    <property type="nucleotide sequence ID" value="NZ_BRLF01000009.1"/>
</dbReference>
<dbReference type="PANTHER" id="PTHR43559">
    <property type="entry name" value="HYDROLASE YCAC-RELATED"/>
    <property type="match status" value="1"/>
</dbReference>
<feature type="chain" id="PRO_5042561078" description="Isochorismatase-like domain-containing protein" evidence="1">
    <location>
        <begin position="30"/>
        <end position="239"/>
    </location>
</feature>
<dbReference type="SUPFAM" id="SSF52499">
    <property type="entry name" value="Isochorismatase-like hydrolases"/>
    <property type="match status" value="1"/>
</dbReference>
<protein>
    <recommendedName>
        <fullName evidence="2">Isochorismatase-like domain-containing protein</fullName>
    </recommendedName>
</protein>
<dbReference type="AlphaFoldDB" id="A0AAI9L3C6"/>
<evidence type="ECO:0000313" key="4">
    <source>
        <dbReference type="EMBL" id="GLV71083.1"/>
    </source>
</evidence>
<accession>A0AAI9L3C6</accession>
<feature type="domain" description="Isochorismatase-like" evidence="2">
    <location>
        <begin position="105"/>
        <end position="212"/>
    </location>
</feature>
<name>A0AAI9L3C6_PECCC</name>
<keyword evidence="1" id="KW-0732">Signal</keyword>
<dbReference type="Gene3D" id="3.40.50.850">
    <property type="entry name" value="Isochorismatase-like"/>
    <property type="match status" value="1"/>
</dbReference>
<gene>
    <name evidence="4" type="ORF">Pcaca03_35270</name>
    <name evidence="3" type="ORF">SOASR016_33920</name>
</gene>
<dbReference type="InterPro" id="IPR053152">
    <property type="entry name" value="Hydrolase_YcaC-like"/>
</dbReference>
<dbReference type="Pfam" id="PF00857">
    <property type="entry name" value="Isochorismatase"/>
    <property type="match status" value="1"/>
</dbReference>
<dbReference type="InterPro" id="IPR036380">
    <property type="entry name" value="Isochorismatase-like_sf"/>
</dbReference>
<dbReference type="Proteomes" id="UP001058167">
    <property type="component" value="Unassembled WGS sequence"/>
</dbReference>
<proteinExistence type="predicted"/>
<dbReference type="PANTHER" id="PTHR43559:SF3">
    <property type="entry name" value="HYDROLASE YCAC-RELATED"/>
    <property type="match status" value="1"/>
</dbReference>
<dbReference type="EMBL" id="BSRL01000009">
    <property type="protein sequence ID" value="GLV71083.1"/>
    <property type="molecule type" value="Genomic_DNA"/>
</dbReference>